<proteinExistence type="predicted"/>
<reference evidence="8 9" key="1">
    <citation type="submission" date="2023-06" db="EMBL/GenBank/DDBJ databases">
        <title>Draft genome sequence of Novosphingobium sp. strain IK01.</title>
        <authorList>
            <person name="Hatamoto M."/>
            <person name="Ikarashi T."/>
            <person name="Yamaguchi T."/>
        </authorList>
    </citation>
    <scope>NUCLEOTIDE SEQUENCE [LARGE SCALE GENOMIC DNA]</scope>
    <source>
        <strain evidence="8 9">IK01</strain>
    </source>
</reference>
<feature type="domain" description="Cytochrome c" evidence="7">
    <location>
        <begin position="61"/>
        <end position="160"/>
    </location>
</feature>
<comment type="caution">
    <text evidence="8">The sequence shown here is derived from an EMBL/GenBank/DDBJ whole genome shotgun (WGS) entry which is preliminary data.</text>
</comment>
<evidence type="ECO:0000313" key="8">
    <source>
        <dbReference type="EMBL" id="GMM60169.1"/>
    </source>
</evidence>
<dbReference type="Pfam" id="PF00034">
    <property type="entry name" value="Cytochrom_C"/>
    <property type="match status" value="1"/>
</dbReference>
<evidence type="ECO:0000256" key="3">
    <source>
        <dbReference type="ARBA" id="ARBA00022723"/>
    </source>
</evidence>
<dbReference type="PANTHER" id="PTHR11961">
    <property type="entry name" value="CYTOCHROME C"/>
    <property type="match status" value="1"/>
</dbReference>
<keyword evidence="4" id="KW-0249">Electron transport</keyword>
<evidence type="ECO:0000256" key="2">
    <source>
        <dbReference type="ARBA" id="ARBA00022617"/>
    </source>
</evidence>
<keyword evidence="1" id="KW-0813">Transport</keyword>
<evidence type="ECO:0000256" key="1">
    <source>
        <dbReference type="ARBA" id="ARBA00022448"/>
    </source>
</evidence>
<evidence type="ECO:0000256" key="5">
    <source>
        <dbReference type="ARBA" id="ARBA00023004"/>
    </source>
</evidence>
<evidence type="ECO:0000313" key="9">
    <source>
        <dbReference type="Proteomes" id="UP001187221"/>
    </source>
</evidence>
<evidence type="ECO:0000256" key="4">
    <source>
        <dbReference type="ARBA" id="ARBA00022982"/>
    </source>
</evidence>
<dbReference type="PRINTS" id="PR00604">
    <property type="entry name" value="CYTCHRMECIAB"/>
</dbReference>
<dbReference type="Gene3D" id="1.10.760.10">
    <property type="entry name" value="Cytochrome c-like domain"/>
    <property type="match status" value="1"/>
</dbReference>
<dbReference type="InterPro" id="IPR036909">
    <property type="entry name" value="Cyt_c-like_dom_sf"/>
</dbReference>
<organism evidence="8 9">
    <name type="scientific">Novosphingobium pituita</name>
    <dbReference type="NCBI Taxonomy" id="3056842"/>
    <lineage>
        <taxon>Bacteria</taxon>
        <taxon>Pseudomonadati</taxon>
        <taxon>Pseudomonadota</taxon>
        <taxon>Alphaproteobacteria</taxon>
        <taxon>Sphingomonadales</taxon>
        <taxon>Sphingomonadaceae</taxon>
        <taxon>Novosphingobium</taxon>
    </lineage>
</organism>
<dbReference type="RefSeq" id="WP_317973981.1">
    <property type="nucleotide sequence ID" value="NZ_BTFW01000001.1"/>
</dbReference>
<keyword evidence="5 6" id="KW-0408">Iron</keyword>
<evidence type="ECO:0000259" key="7">
    <source>
        <dbReference type="PROSITE" id="PS51007"/>
    </source>
</evidence>
<protein>
    <recommendedName>
        <fullName evidence="7">Cytochrome c domain-containing protein</fullName>
    </recommendedName>
</protein>
<gene>
    <name evidence="8" type="ORF">NUTIK01_09460</name>
</gene>
<sequence>MWLDDNDGAPFAWRLPETMMNKTKSLGLLAGAAFALGVAVAAGTVAGPAFAQSSAVQLPAGDPVRGHTVYARCIACHDLNTGVTRLGPSLKGVMGRKAGGVADFAYSAAMKGSGVTWDTASLDAFLKAPAGFMKGSRMAFAGLPDAQDRADVIAYLQQSAH</sequence>
<keyword evidence="2 6" id="KW-0349">Heme</keyword>
<dbReference type="Proteomes" id="UP001187221">
    <property type="component" value="Unassembled WGS sequence"/>
</dbReference>
<keyword evidence="3 6" id="KW-0479">Metal-binding</keyword>
<dbReference type="InterPro" id="IPR009056">
    <property type="entry name" value="Cyt_c-like_dom"/>
</dbReference>
<name>A0ABQ6P6G3_9SPHN</name>
<dbReference type="PROSITE" id="PS51007">
    <property type="entry name" value="CYTC"/>
    <property type="match status" value="1"/>
</dbReference>
<evidence type="ECO:0000256" key="6">
    <source>
        <dbReference type="PROSITE-ProRule" id="PRU00433"/>
    </source>
</evidence>
<dbReference type="SUPFAM" id="SSF46626">
    <property type="entry name" value="Cytochrome c"/>
    <property type="match status" value="1"/>
</dbReference>
<keyword evidence="9" id="KW-1185">Reference proteome</keyword>
<accession>A0ABQ6P6G3</accession>
<dbReference type="InterPro" id="IPR002327">
    <property type="entry name" value="Cyt_c_1A/1B"/>
</dbReference>
<dbReference type="EMBL" id="BTFW01000001">
    <property type="protein sequence ID" value="GMM60169.1"/>
    <property type="molecule type" value="Genomic_DNA"/>
</dbReference>